<feature type="region of interest" description="Disordered" evidence="1">
    <location>
        <begin position="125"/>
        <end position="173"/>
    </location>
</feature>
<accession>A0A8H5FX56</accession>
<keyword evidence="3" id="KW-1185">Reference proteome</keyword>
<feature type="compositionally biased region" description="Acidic residues" evidence="1">
    <location>
        <begin position="135"/>
        <end position="160"/>
    </location>
</feature>
<feature type="compositionally biased region" description="Basic and acidic residues" evidence="1">
    <location>
        <begin position="20"/>
        <end position="31"/>
    </location>
</feature>
<gene>
    <name evidence="2" type="ORF">D9758_009273</name>
</gene>
<evidence type="ECO:0000313" key="3">
    <source>
        <dbReference type="Proteomes" id="UP000559256"/>
    </source>
</evidence>
<protein>
    <submittedName>
        <fullName evidence="2">Uncharacterized protein</fullName>
    </submittedName>
</protein>
<evidence type="ECO:0000256" key="1">
    <source>
        <dbReference type="SAM" id="MobiDB-lite"/>
    </source>
</evidence>
<evidence type="ECO:0000313" key="2">
    <source>
        <dbReference type="EMBL" id="KAF5352199.1"/>
    </source>
</evidence>
<dbReference type="AlphaFoldDB" id="A0A8H5FX56"/>
<reference evidence="2 3" key="1">
    <citation type="journal article" date="2020" name="ISME J.">
        <title>Uncovering the hidden diversity of litter-decomposition mechanisms in mushroom-forming fungi.</title>
        <authorList>
            <person name="Floudas D."/>
            <person name="Bentzer J."/>
            <person name="Ahren D."/>
            <person name="Johansson T."/>
            <person name="Persson P."/>
            <person name="Tunlid A."/>
        </authorList>
    </citation>
    <scope>NUCLEOTIDE SEQUENCE [LARGE SCALE GENOMIC DNA]</scope>
    <source>
        <strain evidence="2 3">CBS 291.85</strain>
    </source>
</reference>
<name>A0A8H5FX56_9AGAR</name>
<feature type="region of interest" description="Disordered" evidence="1">
    <location>
        <begin position="18"/>
        <end position="45"/>
    </location>
</feature>
<sequence>MGTGSMGTNAIRRTMSGAHAHGEYEDERDGKGASGNSGGGYKAGSEPAALGPGMISLFPFPHLTKNLTRRSRFPQHTTNAQLTPHIALCNLTFSLAPGWKFIETEDWRVDYDAGAGAGVTSTFKEDKVASPLSTDAEDGDGGSEGDEDADDDDDGGDEDDLRTGMGSLGDGST</sequence>
<organism evidence="2 3">
    <name type="scientific">Tetrapyrgos nigripes</name>
    <dbReference type="NCBI Taxonomy" id="182062"/>
    <lineage>
        <taxon>Eukaryota</taxon>
        <taxon>Fungi</taxon>
        <taxon>Dikarya</taxon>
        <taxon>Basidiomycota</taxon>
        <taxon>Agaricomycotina</taxon>
        <taxon>Agaricomycetes</taxon>
        <taxon>Agaricomycetidae</taxon>
        <taxon>Agaricales</taxon>
        <taxon>Marasmiineae</taxon>
        <taxon>Marasmiaceae</taxon>
        <taxon>Tetrapyrgos</taxon>
    </lineage>
</organism>
<feature type="compositionally biased region" description="Gly residues" evidence="1">
    <location>
        <begin position="32"/>
        <end position="42"/>
    </location>
</feature>
<dbReference type="Proteomes" id="UP000559256">
    <property type="component" value="Unassembled WGS sequence"/>
</dbReference>
<dbReference type="OrthoDB" id="74314at2759"/>
<proteinExistence type="predicted"/>
<comment type="caution">
    <text evidence="2">The sequence shown here is derived from an EMBL/GenBank/DDBJ whole genome shotgun (WGS) entry which is preliminary data.</text>
</comment>
<dbReference type="EMBL" id="JAACJM010000067">
    <property type="protein sequence ID" value="KAF5352199.1"/>
    <property type="molecule type" value="Genomic_DNA"/>
</dbReference>